<reference evidence="2" key="1">
    <citation type="submission" date="2017-12" db="EMBL/GenBank/DDBJ databases">
        <title>Sequencing the genomes of 1000 Actinobacteria strains.</title>
        <authorList>
            <person name="Klenk H.-P."/>
        </authorList>
    </citation>
    <scope>NUCLEOTIDE SEQUENCE [LARGE SCALE GENOMIC DNA]</scope>
    <source>
        <strain evidence="2">DSM 44228</strain>
    </source>
</reference>
<comment type="caution">
    <text evidence="2">The sequence shown here is derived from an EMBL/GenBank/DDBJ whole genome shotgun (WGS) entry which is preliminary data.</text>
</comment>
<name>A0A2N3Y1V2_SACSN</name>
<evidence type="ECO:0000313" key="2">
    <source>
        <dbReference type="EMBL" id="PKW16821.1"/>
    </source>
</evidence>
<organism evidence="2 3">
    <name type="scientific">Saccharopolyspora spinosa</name>
    <dbReference type="NCBI Taxonomy" id="60894"/>
    <lineage>
        <taxon>Bacteria</taxon>
        <taxon>Bacillati</taxon>
        <taxon>Actinomycetota</taxon>
        <taxon>Actinomycetes</taxon>
        <taxon>Pseudonocardiales</taxon>
        <taxon>Pseudonocardiaceae</taxon>
        <taxon>Saccharopolyspora</taxon>
    </lineage>
</organism>
<protein>
    <submittedName>
        <fullName evidence="2">Uncharacterized protein</fullName>
    </submittedName>
</protein>
<sequence length="133" mass="14383">MGSWAQTASTTSVYGVPDSCNPRRISASARCRRSSSRPRGQSGHRSRCTLDGRPARHRRDRAARWSAQRPGRQRHLGRLDHHAYGSPFGDAQILDRTVVTMGIMVDLPTTSIGGRGPDGAGPLALGGCRVFGF</sequence>
<feature type="compositionally biased region" description="Basic residues" evidence="1">
    <location>
        <begin position="30"/>
        <end position="47"/>
    </location>
</feature>
<keyword evidence="3" id="KW-1185">Reference proteome</keyword>
<evidence type="ECO:0000313" key="3">
    <source>
        <dbReference type="Proteomes" id="UP000233786"/>
    </source>
</evidence>
<dbReference type="AlphaFoldDB" id="A0A2N3Y1V2"/>
<dbReference type="EMBL" id="PJNB01000001">
    <property type="protein sequence ID" value="PKW16821.1"/>
    <property type="molecule type" value="Genomic_DNA"/>
</dbReference>
<feature type="region of interest" description="Disordered" evidence="1">
    <location>
        <begin position="25"/>
        <end position="82"/>
    </location>
</feature>
<evidence type="ECO:0000256" key="1">
    <source>
        <dbReference type="SAM" id="MobiDB-lite"/>
    </source>
</evidence>
<gene>
    <name evidence="2" type="ORF">A8926_4714</name>
</gene>
<accession>A0A2N3Y1V2</accession>
<dbReference type="Proteomes" id="UP000233786">
    <property type="component" value="Unassembled WGS sequence"/>
</dbReference>
<proteinExistence type="predicted"/>